<evidence type="ECO:0000313" key="1">
    <source>
        <dbReference type="EMBL" id="KAF1987870.1"/>
    </source>
</evidence>
<organism evidence="1 2">
    <name type="scientific">Aulographum hederae CBS 113979</name>
    <dbReference type="NCBI Taxonomy" id="1176131"/>
    <lineage>
        <taxon>Eukaryota</taxon>
        <taxon>Fungi</taxon>
        <taxon>Dikarya</taxon>
        <taxon>Ascomycota</taxon>
        <taxon>Pezizomycotina</taxon>
        <taxon>Dothideomycetes</taxon>
        <taxon>Pleosporomycetidae</taxon>
        <taxon>Aulographales</taxon>
        <taxon>Aulographaceae</taxon>
    </lineage>
</organism>
<dbReference type="EMBL" id="ML977150">
    <property type="protein sequence ID" value="KAF1987870.1"/>
    <property type="molecule type" value="Genomic_DNA"/>
</dbReference>
<accession>A0A6G1H4C4</accession>
<evidence type="ECO:0000313" key="2">
    <source>
        <dbReference type="Proteomes" id="UP000800041"/>
    </source>
</evidence>
<sequence length="162" mass="18298">MVRRLSSSSDSDNILVGLMRGYGGLVVGDIGEGCQGWSGWRDSRRIWMVSSPSVVLSFLLQMSTSSFHSRLLSVFDICQLDSPSNCVGRDLVGRRRYWFPKVNPHEWSFSTFPASISSPYESNRNWKRRWPREVSVCRSLLGLICVIACIARSSNSLNQEIC</sequence>
<dbReference type="Proteomes" id="UP000800041">
    <property type="component" value="Unassembled WGS sequence"/>
</dbReference>
<reference evidence="1" key="1">
    <citation type="journal article" date="2020" name="Stud. Mycol.">
        <title>101 Dothideomycetes genomes: a test case for predicting lifestyles and emergence of pathogens.</title>
        <authorList>
            <person name="Haridas S."/>
            <person name="Albert R."/>
            <person name="Binder M."/>
            <person name="Bloem J."/>
            <person name="Labutti K."/>
            <person name="Salamov A."/>
            <person name="Andreopoulos B."/>
            <person name="Baker S."/>
            <person name="Barry K."/>
            <person name="Bills G."/>
            <person name="Bluhm B."/>
            <person name="Cannon C."/>
            <person name="Castanera R."/>
            <person name="Culley D."/>
            <person name="Daum C."/>
            <person name="Ezra D."/>
            <person name="Gonzalez J."/>
            <person name="Henrissat B."/>
            <person name="Kuo A."/>
            <person name="Liang C."/>
            <person name="Lipzen A."/>
            <person name="Lutzoni F."/>
            <person name="Magnuson J."/>
            <person name="Mondo S."/>
            <person name="Nolan M."/>
            <person name="Ohm R."/>
            <person name="Pangilinan J."/>
            <person name="Park H.-J."/>
            <person name="Ramirez L."/>
            <person name="Alfaro M."/>
            <person name="Sun H."/>
            <person name="Tritt A."/>
            <person name="Yoshinaga Y."/>
            <person name="Zwiers L.-H."/>
            <person name="Turgeon B."/>
            <person name="Goodwin S."/>
            <person name="Spatafora J."/>
            <person name="Crous P."/>
            <person name="Grigoriev I."/>
        </authorList>
    </citation>
    <scope>NUCLEOTIDE SEQUENCE</scope>
    <source>
        <strain evidence="1">CBS 113979</strain>
    </source>
</reference>
<protein>
    <submittedName>
        <fullName evidence="1">Uncharacterized protein</fullName>
    </submittedName>
</protein>
<gene>
    <name evidence="1" type="ORF">K402DRAFT_35580</name>
</gene>
<dbReference type="AlphaFoldDB" id="A0A6G1H4C4"/>
<name>A0A6G1H4C4_9PEZI</name>
<keyword evidence="2" id="KW-1185">Reference proteome</keyword>
<proteinExistence type="predicted"/>